<dbReference type="OrthoDB" id="9799428at2"/>
<accession>A0A502GCC2</accession>
<dbReference type="GO" id="GO:0046491">
    <property type="term" value="P:L-methylmalonyl-CoA metabolic process"/>
    <property type="evidence" value="ECO:0007669"/>
    <property type="project" value="TreeGrafter"/>
</dbReference>
<comment type="caution">
    <text evidence="3">The sequence shown here is derived from an EMBL/GenBank/DDBJ whole genome shotgun (WGS) entry which is preliminary data.</text>
</comment>
<organism evidence="3 4">
    <name type="scientific">Muricoccus nepalensis</name>
    <dbReference type="NCBI Taxonomy" id="1854500"/>
    <lineage>
        <taxon>Bacteria</taxon>
        <taxon>Pseudomonadati</taxon>
        <taxon>Pseudomonadota</taxon>
        <taxon>Alphaproteobacteria</taxon>
        <taxon>Acetobacterales</taxon>
        <taxon>Roseomonadaceae</taxon>
        <taxon>Muricoccus</taxon>
    </lineage>
</organism>
<dbReference type="EMBL" id="RCZP01000004">
    <property type="protein sequence ID" value="TPG59138.1"/>
    <property type="molecule type" value="Genomic_DNA"/>
</dbReference>
<evidence type="ECO:0000256" key="1">
    <source>
        <dbReference type="ARBA" id="ARBA00022723"/>
    </source>
</evidence>
<protein>
    <submittedName>
        <fullName evidence="3">VOC family protein</fullName>
    </submittedName>
</protein>
<dbReference type="InterPro" id="IPR029068">
    <property type="entry name" value="Glyas_Bleomycin-R_OHBP_Dase"/>
</dbReference>
<evidence type="ECO:0000259" key="2">
    <source>
        <dbReference type="PROSITE" id="PS51819"/>
    </source>
</evidence>
<name>A0A502GCC2_9PROT</name>
<dbReference type="PROSITE" id="PS51819">
    <property type="entry name" value="VOC"/>
    <property type="match status" value="1"/>
</dbReference>
<keyword evidence="1" id="KW-0479">Metal-binding</keyword>
<proteinExistence type="predicted"/>
<dbReference type="GO" id="GO:0004493">
    <property type="term" value="F:methylmalonyl-CoA epimerase activity"/>
    <property type="evidence" value="ECO:0007669"/>
    <property type="project" value="TreeGrafter"/>
</dbReference>
<dbReference type="InterPro" id="IPR004360">
    <property type="entry name" value="Glyas_Fos-R_dOase_dom"/>
</dbReference>
<feature type="domain" description="VOC" evidence="2">
    <location>
        <begin position="5"/>
        <end position="125"/>
    </location>
</feature>
<gene>
    <name evidence="3" type="ORF">EAH89_07270</name>
</gene>
<dbReference type="RefSeq" id="WP_140882126.1">
    <property type="nucleotide sequence ID" value="NZ_RCZP01000004.1"/>
</dbReference>
<dbReference type="AlphaFoldDB" id="A0A502GCC2"/>
<evidence type="ECO:0000313" key="3">
    <source>
        <dbReference type="EMBL" id="TPG59138.1"/>
    </source>
</evidence>
<dbReference type="PANTHER" id="PTHR43048">
    <property type="entry name" value="METHYLMALONYL-COA EPIMERASE"/>
    <property type="match status" value="1"/>
</dbReference>
<dbReference type="InterPro" id="IPR037523">
    <property type="entry name" value="VOC_core"/>
</dbReference>
<dbReference type="InterPro" id="IPR051785">
    <property type="entry name" value="MMCE/EMCE_epimerase"/>
</dbReference>
<dbReference type="Proteomes" id="UP000317078">
    <property type="component" value="Unassembled WGS sequence"/>
</dbReference>
<dbReference type="SUPFAM" id="SSF54593">
    <property type="entry name" value="Glyoxalase/Bleomycin resistance protein/Dihydroxybiphenyl dioxygenase"/>
    <property type="match status" value="1"/>
</dbReference>
<evidence type="ECO:0000313" key="4">
    <source>
        <dbReference type="Proteomes" id="UP000317078"/>
    </source>
</evidence>
<keyword evidence="4" id="KW-1185">Reference proteome</keyword>
<dbReference type="CDD" id="cd06587">
    <property type="entry name" value="VOC"/>
    <property type="match status" value="1"/>
</dbReference>
<dbReference type="Pfam" id="PF00903">
    <property type="entry name" value="Glyoxalase"/>
    <property type="match status" value="1"/>
</dbReference>
<dbReference type="Gene3D" id="3.10.180.10">
    <property type="entry name" value="2,3-Dihydroxybiphenyl 1,2-Dioxygenase, domain 1"/>
    <property type="match status" value="1"/>
</dbReference>
<dbReference type="PANTHER" id="PTHR43048:SF5">
    <property type="entry name" value="BLR5325 PROTEIN"/>
    <property type="match status" value="1"/>
</dbReference>
<dbReference type="GO" id="GO:0046872">
    <property type="term" value="F:metal ion binding"/>
    <property type="evidence" value="ECO:0007669"/>
    <property type="project" value="UniProtKB-KW"/>
</dbReference>
<reference evidence="3 4" key="1">
    <citation type="journal article" date="2019" name="Environ. Microbiol.">
        <title>Species interactions and distinct microbial communities in high Arctic permafrost affected cryosols are associated with the CH4 and CO2 gas fluxes.</title>
        <authorList>
            <person name="Altshuler I."/>
            <person name="Hamel J."/>
            <person name="Turney S."/>
            <person name="Magnuson E."/>
            <person name="Levesque R."/>
            <person name="Greer C."/>
            <person name="Whyte L.G."/>
        </authorList>
    </citation>
    <scope>NUCLEOTIDE SEQUENCE [LARGE SCALE GENOMIC DNA]</scope>
    <source>
        <strain evidence="3 4">S9.3B</strain>
    </source>
</reference>
<sequence length="126" mass="13606">MSRFAFDHVHLRSPDPDATAAWFVEHFDCAPKGRNEGPSSLRVMLDLGGINVFIDRVPASTPGNPPAPFLGIEHLAVAVSGIDAIVEGMRAKGVRVVVEPNDVRPGTRIAFVEGPENVRVELLQRG</sequence>